<sequence length="83" mass="9318">MRTMTHSSPVQLSGFKALLNGRAQWFTLVIPALRKAQASASPEVRSSRPTWPTWQDPISTKNTKISQAWWLMPVIPATREAEA</sequence>
<protein>
    <submittedName>
        <fullName evidence="1">Uncharacterized protein</fullName>
    </submittedName>
</protein>
<reference evidence="1" key="2">
    <citation type="submission" date="2025-09" db="UniProtKB">
        <authorList>
            <consortium name="Ensembl"/>
        </authorList>
    </citation>
    <scope>IDENTIFICATION</scope>
</reference>
<evidence type="ECO:0000313" key="2">
    <source>
        <dbReference type="Proteomes" id="UP000694416"/>
    </source>
</evidence>
<keyword evidence="2" id="KW-1185">Reference proteome</keyword>
<accession>A0A8C9H4U1</accession>
<dbReference type="AlphaFoldDB" id="A0A8C9H4U1"/>
<evidence type="ECO:0000313" key="1">
    <source>
        <dbReference type="Ensembl" id="ENSPTEP00000011075.1"/>
    </source>
</evidence>
<organism evidence="1 2">
    <name type="scientific">Piliocolobus tephrosceles</name>
    <name type="common">Ugandan red Colobus</name>
    <dbReference type="NCBI Taxonomy" id="591936"/>
    <lineage>
        <taxon>Eukaryota</taxon>
        <taxon>Metazoa</taxon>
        <taxon>Chordata</taxon>
        <taxon>Craniata</taxon>
        <taxon>Vertebrata</taxon>
        <taxon>Euteleostomi</taxon>
        <taxon>Mammalia</taxon>
        <taxon>Eutheria</taxon>
        <taxon>Euarchontoglires</taxon>
        <taxon>Primates</taxon>
        <taxon>Haplorrhini</taxon>
        <taxon>Catarrhini</taxon>
        <taxon>Cercopithecidae</taxon>
        <taxon>Colobinae</taxon>
        <taxon>Piliocolobus</taxon>
    </lineage>
</organism>
<proteinExistence type="predicted"/>
<name>A0A8C9H4U1_9PRIM</name>
<reference evidence="1" key="1">
    <citation type="submission" date="2025-08" db="UniProtKB">
        <authorList>
            <consortium name="Ensembl"/>
        </authorList>
    </citation>
    <scope>IDENTIFICATION</scope>
</reference>
<dbReference type="Ensembl" id="ENSPTET00000016740.1">
    <property type="protein sequence ID" value="ENSPTEP00000011075.1"/>
    <property type="gene ID" value="ENSPTEG00000012514.1"/>
</dbReference>
<dbReference type="Proteomes" id="UP000694416">
    <property type="component" value="Unplaced"/>
</dbReference>